<dbReference type="EMBL" id="AZGD01000100">
    <property type="protein sequence ID" value="KRM17908.1"/>
    <property type="molecule type" value="Genomic_DNA"/>
</dbReference>
<proteinExistence type="predicted"/>
<dbReference type="PANTHER" id="PTHR42146">
    <property type="entry name" value="3',5'-CYCLIC-NUCLEOTIDE PHOSPHODIESTERASE"/>
    <property type="match status" value="1"/>
</dbReference>
<accession>A0A0R1WNW1</accession>
<dbReference type="InterPro" id="IPR038763">
    <property type="entry name" value="DHH_sf"/>
</dbReference>
<dbReference type="SUPFAM" id="SSF64182">
    <property type="entry name" value="DHH phosphoesterases"/>
    <property type="match status" value="1"/>
</dbReference>
<dbReference type="STRING" id="1423755.FC40_GL001116"/>
<dbReference type="Proteomes" id="UP000051054">
    <property type="component" value="Unassembled WGS sequence"/>
</dbReference>
<gene>
    <name evidence="1" type="ORF">FC40_GL001116</name>
</gene>
<evidence type="ECO:0000313" key="2">
    <source>
        <dbReference type="Proteomes" id="UP000051054"/>
    </source>
</evidence>
<reference evidence="1 2" key="1">
    <citation type="journal article" date="2015" name="Genome Announc.">
        <title>Expanding the biotechnology potential of lactobacilli through comparative genomics of 213 strains and associated genera.</title>
        <authorList>
            <person name="Sun Z."/>
            <person name="Harris H.M."/>
            <person name="McCann A."/>
            <person name="Guo C."/>
            <person name="Argimon S."/>
            <person name="Zhang W."/>
            <person name="Yang X."/>
            <person name="Jeffery I.B."/>
            <person name="Cooney J.C."/>
            <person name="Kagawa T.F."/>
            <person name="Liu W."/>
            <person name="Song Y."/>
            <person name="Salvetti E."/>
            <person name="Wrobel A."/>
            <person name="Rasinkangas P."/>
            <person name="Parkhill J."/>
            <person name="Rea M.C."/>
            <person name="O'Sullivan O."/>
            <person name="Ritari J."/>
            <person name="Douillard F.P."/>
            <person name="Paul Ross R."/>
            <person name="Yang R."/>
            <person name="Briner A.E."/>
            <person name="Felis G.E."/>
            <person name="de Vos W.M."/>
            <person name="Barrangou R."/>
            <person name="Klaenhammer T.R."/>
            <person name="Caufield P.W."/>
            <person name="Cui Y."/>
            <person name="Zhang H."/>
            <person name="O'Toole P.W."/>
        </authorList>
    </citation>
    <scope>NUCLEOTIDE SEQUENCE [LARGE SCALE GENOMIC DNA]</scope>
    <source>
        <strain evidence="1 2">DSM 18933</strain>
    </source>
</reference>
<dbReference type="PANTHER" id="PTHR42146:SF1">
    <property type="entry name" value="OLIGORIBONUCLEASE NRNB"/>
    <property type="match status" value="1"/>
</dbReference>
<comment type="caution">
    <text evidence="1">The sequence shown here is derived from an EMBL/GenBank/DDBJ whole genome shotgun (WGS) entry which is preliminary data.</text>
</comment>
<sequence length="363" mass="41928">MSIKRHIKIFSHNDLDGFGAPVLLQTLQPYLFKNVEFDLTTISAGRLDQELSYWFKQPTLSQYSDVYIADMTPDSEYSFQLLEQHFSNHWMIFDHHETEADLRRKYHENCISPINENINPSATSLVWDWVSQNVNFSNVPTKKQNELKFLVELIRAYDTWDWVNDPKLPAETKQAADEFNQLFWFYPLNSSQDFVASVFNTGWNVYRQQNNLLINTLNGRRKRYLDSHLKSATTFKFDDYTLGIVYASDYKSEIAHEFLQTHDIDAALVIDNHRISLRSNGRLDVAKFAEEHFNGGGHSDSAGGLLELNPILEGEKVVIQDILHNLELSKKLKKQEENEPNATFADNLDPETAAKLAQLFGND</sequence>
<dbReference type="AlphaFoldDB" id="A0A0R1WNW1"/>
<protein>
    <submittedName>
        <fullName evidence="1">DHH family phosphoesterase</fullName>
    </submittedName>
</protein>
<organism evidence="1 2">
    <name type="scientific">Ligilactobacillus hayakitensis DSM 18933 = JCM 14209</name>
    <dbReference type="NCBI Taxonomy" id="1423755"/>
    <lineage>
        <taxon>Bacteria</taxon>
        <taxon>Bacillati</taxon>
        <taxon>Bacillota</taxon>
        <taxon>Bacilli</taxon>
        <taxon>Lactobacillales</taxon>
        <taxon>Lactobacillaceae</taxon>
        <taxon>Ligilactobacillus</taxon>
    </lineage>
</organism>
<dbReference type="Gene3D" id="3.10.310.30">
    <property type="match status" value="1"/>
</dbReference>
<dbReference type="InterPro" id="IPR052968">
    <property type="entry name" value="Nucleotide_metab_enz"/>
</dbReference>
<keyword evidence="2" id="KW-1185">Reference proteome</keyword>
<dbReference type="OrthoDB" id="2035301at2"/>
<dbReference type="RefSeq" id="WP_025022208.1">
    <property type="nucleotide sequence ID" value="NZ_AZGD01000100.1"/>
</dbReference>
<evidence type="ECO:0000313" key="1">
    <source>
        <dbReference type="EMBL" id="KRM17908.1"/>
    </source>
</evidence>
<dbReference type="eggNOG" id="COG2404">
    <property type="taxonomic scope" value="Bacteria"/>
</dbReference>
<dbReference type="PATRIC" id="fig|1423755.3.peg.1177"/>
<name>A0A0R1WNW1_9LACO</name>